<dbReference type="AlphaFoldDB" id="A0A0A9HM21"/>
<name>A0A0A9HM21_ARUDO</name>
<sequence>MTETMIFVKSWYRFPLRRSSEGSLNFLSSLIFSVD</sequence>
<evidence type="ECO:0000313" key="1">
    <source>
        <dbReference type="EMBL" id="JAE38175.1"/>
    </source>
</evidence>
<reference evidence="1" key="1">
    <citation type="submission" date="2014-09" db="EMBL/GenBank/DDBJ databases">
        <authorList>
            <person name="Magalhaes I.L.F."/>
            <person name="Oliveira U."/>
            <person name="Santos F.R."/>
            <person name="Vidigal T.H.D.A."/>
            <person name="Brescovit A.D."/>
            <person name="Santos A.J."/>
        </authorList>
    </citation>
    <scope>NUCLEOTIDE SEQUENCE</scope>
    <source>
        <tissue evidence="1">Shoot tissue taken approximately 20 cm above the soil surface</tissue>
    </source>
</reference>
<proteinExistence type="predicted"/>
<protein>
    <submittedName>
        <fullName evidence="1">Uncharacterized protein</fullName>
    </submittedName>
</protein>
<dbReference type="EMBL" id="GBRH01159721">
    <property type="protein sequence ID" value="JAE38175.1"/>
    <property type="molecule type" value="Transcribed_RNA"/>
</dbReference>
<accession>A0A0A9HM21</accession>
<organism evidence="1">
    <name type="scientific">Arundo donax</name>
    <name type="common">Giant reed</name>
    <name type="synonym">Donax arundinaceus</name>
    <dbReference type="NCBI Taxonomy" id="35708"/>
    <lineage>
        <taxon>Eukaryota</taxon>
        <taxon>Viridiplantae</taxon>
        <taxon>Streptophyta</taxon>
        <taxon>Embryophyta</taxon>
        <taxon>Tracheophyta</taxon>
        <taxon>Spermatophyta</taxon>
        <taxon>Magnoliopsida</taxon>
        <taxon>Liliopsida</taxon>
        <taxon>Poales</taxon>
        <taxon>Poaceae</taxon>
        <taxon>PACMAD clade</taxon>
        <taxon>Arundinoideae</taxon>
        <taxon>Arundineae</taxon>
        <taxon>Arundo</taxon>
    </lineage>
</organism>
<reference evidence="1" key="2">
    <citation type="journal article" date="2015" name="Data Brief">
        <title>Shoot transcriptome of the giant reed, Arundo donax.</title>
        <authorList>
            <person name="Barrero R.A."/>
            <person name="Guerrero F.D."/>
            <person name="Moolhuijzen P."/>
            <person name="Goolsby J.A."/>
            <person name="Tidwell J."/>
            <person name="Bellgard S.E."/>
            <person name="Bellgard M.I."/>
        </authorList>
    </citation>
    <scope>NUCLEOTIDE SEQUENCE</scope>
    <source>
        <tissue evidence="1">Shoot tissue taken approximately 20 cm above the soil surface</tissue>
    </source>
</reference>